<organism evidence="5 6">
    <name type="scientific">Trichoderma lentiforme</name>
    <dbReference type="NCBI Taxonomy" id="1567552"/>
    <lineage>
        <taxon>Eukaryota</taxon>
        <taxon>Fungi</taxon>
        <taxon>Dikarya</taxon>
        <taxon>Ascomycota</taxon>
        <taxon>Pezizomycotina</taxon>
        <taxon>Sordariomycetes</taxon>
        <taxon>Hypocreomycetidae</taxon>
        <taxon>Hypocreales</taxon>
        <taxon>Hypocreaceae</taxon>
        <taxon>Trichoderma</taxon>
    </lineage>
</organism>
<dbReference type="InterPro" id="IPR025715">
    <property type="entry name" value="FoP_C"/>
</dbReference>
<dbReference type="GO" id="GO:0003729">
    <property type="term" value="F:mRNA binding"/>
    <property type="evidence" value="ECO:0007669"/>
    <property type="project" value="TreeGrafter"/>
</dbReference>
<protein>
    <submittedName>
        <fullName evidence="5">THO complex subunit 4A</fullName>
    </submittedName>
</protein>
<feature type="compositionally biased region" description="Basic and acidic residues" evidence="3">
    <location>
        <begin position="268"/>
        <end position="281"/>
    </location>
</feature>
<evidence type="ECO:0000256" key="1">
    <source>
        <dbReference type="ARBA" id="ARBA00022884"/>
    </source>
</evidence>
<feature type="compositionally biased region" description="Basic and acidic residues" evidence="3">
    <location>
        <begin position="1"/>
        <end position="19"/>
    </location>
</feature>
<keyword evidence="1 2" id="KW-0694">RNA-binding</keyword>
<feature type="compositionally biased region" description="Gly residues" evidence="3">
    <location>
        <begin position="323"/>
        <end position="335"/>
    </location>
</feature>
<feature type="domain" description="RRM" evidence="4">
    <location>
        <begin position="157"/>
        <end position="234"/>
    </location>
</feature>
<evidence type="ECO:0000256" key="3">
    <source>
        <dbReference type="SAM" id="MobiDB-lite"/>
    </source>
</evidence>
<keyword evidence="6" id="KW-1185">Reference proteome</keyword>
<feature type="compositionally biased region" description="Basic and acidic residues" evidence="3">
    <location>
        <begin position="309"/>
        <end position="322"/>
    </location>
</feature>
<evidence type="ECO:0000313" key="6">
    <source>
        <dbReference type="Proteomes" id="UP000801864"/>
    </source>
</evidence>
<sequence length="396" mass="43423">MASDKMDRGLDEIIADKRSNGSRTRRGGDRRRDRQDYPRDGVKKVRVVVPFAGFQLVREADSPLGQRLKLSPSSPSSESSGTRLRQLLCALLRSIDFRSFLPIRDWILRYDFLANQLFGRPRSLSVTSLETWIAYRNRGPAPRRRRESPSGGDARGARLRVENIHYDLTEEDLDELFRRIGPITKLQLRYDRSGRSEGVAFVTYESKDDAAEAVRQFDGANANGQPIRLSIMSSGPSRNPFDTAVMPGKPLSERISAPGGRSRSLSPRRYDEEDAARRGIDRYVPGGSRSRSPMPPRRGGGGGGRRPGARREGGGRDQDAARGGRGGRGNGGNGGSDRAARTNTPRLKKTQEELDAEMEDYFNANGGAPEPAAEVAAAPSGQATAPANADDIDMIE</sequence>
<dbReference type="Proteomes" id="UP000801864">
    <property type="component" value="Unassembled WGS sequence"/>
</dbReference>
<dbReference type="SMART" id="SM00360">
    <property type="entry name" value="RRM"/>
    <property type="match status" value="1"/>
</dbReference>
<feature type="compositionally biased region" description="Basic and acidic residues" evidence="3">
    <location>
        <begin position="26"/>
        <end position="39"/>
    </location>
</feature>
<dbReference type="SMART" id="SM01218">
    <property type="entry name" value="FoP_duplication"/>
    <property type="match status" value="1"/>
</dbReference>
<dbReference type="InterPro" id="IPR035979">
    <property type="entry name" value="RBD_domain_sf"/>
</dbReference>
<feature type="region of interest" description="Disordered" evidence="3">
    <location>
        <begin position="1"/>
        <end position="39"/>
    </location>
</feature>
<dbReference type="GO" id="GO:0005634">
    <property type="term" value="C:nucleus"/>
    <property type="evidence" value="ECO:0007669"/>
    <property type="project" value="TreeGrafter"/>
</dbReference>
<dbReference type="PANTHER" id="PTHR19965:SF82">
    <property type="entry name" value="THO COMPLEX SUBUNIT 4"/>
    <property type="match status" value="1"/>
</dbReference>
<gene>
    <name evidence="5" type="ORF">CFAM422_002622</name>
</gene>
<feature type="region of interest" description="Disordered" evidence="3">
    <location>
        <begin position="232"/>
        <end position="396"/>
    </location>
</feature>
<name>A0A9P4XNE6_9HYPO</name>
<dbReference type="CDD" id="cd12418">
    <property type="entry name" value="RRM_Aly_REF_like"/>
    <property type="match status" value="1"/>
</dbReference>
<dbReference type="AlphaFoldDB" id="A0A9P4XNE6"/>
<feature type="compositionally biased region" description="Low complexity" evidence="3">
    <location>
        <begin position="363"/>
        <end position="389"/>
    </location>
</feature>
<dbReference type="EMBL" id="QLNT01000004">
    <property type="protein sequence ID" value="KAF3074948.1"/>
    <property type="molecule type" value="Genomic_DNA"/>
</dbReference>
<evidence type="ECO:0000259" key="4">
    <source>
        <dbReference type="PROSITE" id="PS50102"/>
    </source>
</evidence>
<dbReference type="SUPFAM" id="SSF54928">
    <property type="entry name" value="RNA-binding domain, RBD"/>
    <property type="match status" value="1"/>
</dbReference>
<feature type="compositionally biased region" description="Low complexity" evidence="3">
    <location>
        <begin position="256"/>
        <end position="267"/>
    </location>
</feature>
<reference evidence="5 6" key="1">
    <citation type="submission" date="2018-06" db="EMBL/GenBank/DDBJ databases">
        <title>Genome analysis of cellulolytic fungus Trichoderma lentiforme CFAM-422.</title>
        <authorList>
            <person name="Steindorff A.S."/>
            <person name="Formighieri E.F."/>
            <person name="Midorikawa G.E.O."/>
            <person name="Tamietti M.S."/>
            <person name="Ramos E.Z."/>
            <person name="Silva A.S."/>
            <person name="Bon E.P.S."/>
            <person name="Mendes T.D."/>
            <person name="Damaso M.C.T."/>
            <person name="Favaro L.C.L."/>
        </authorList>
    </citation>
    <scope>NUCLEOTIDE SEQUENCE [LARGE SCALE GENOMIC DNA]</scope>
    <source>
        <strain evidence="5 6">CFAM-422</strain>
    </source>
</reference>
<dbReference type="InterPro" id="IPR012677">
    <property type="entry name" value="Nucleotide-bd_a/b_plait_sf"/>
</dbReference>
<dbReference type="Gene3D" id="3.30.70.330">
    <property type="match status" value="1"/>
</dbReference>
<comment type="caution">
    <text evidence="5">The sequence shown here is derived from an EMBL/GenBank/DDBJ whole genome shotgun (WGS) entry which is preliminary data.</text>
</comment>
<evidence type="ECO:0000313" key="5">
    <source>
        <dbReference type="EMBL" id="KAF3074948.1"/>
    </source>
</evidence>
<dbReference type="PANTHER" id="PTHR19965">
    <property type="entry name" value="RNA AND EXPORT FACTOR BINDING PROTEIN"/>
    <property type="match status" value="1"/>
</dbReference>
<accession>A0A9P4XNE6</accession>
<dbReference type="InterPro" id="IPR000504">
    <property type="entry name" value="RRM_dom"/>
</dbReference>
<evidence type="ECO:0000256" key="2">
    <source>
        <dbReference type="PROSITE-ProRule" id="PRU00176"/>
    </source>
</evidence>
<dbReference type="Pfam" id="PF00076">
    <property type="entry name" value="RRM_1"/>
    <property type="match status" value="1"/>
</dbReference>
<proteinExistence type="predicted"/>
<dbReference type="PROSITE" id="PS50102">
    <property type="entry name" value="RRM"/>
    <property type="match status" value="1"/>
</dbReference>
<dbReference type="InterPro" id="IPR051229">
    <property type="entry name" value="ALYREF_mRNA_export"/>
</dbReference>